<dbReference type="RefSeq" id="WP_157337736.1">
    <property type="nucleotide sequence ID" value="NZ_RHLK01000012.1"/>
</dbReference>
<keyword evidence="3" id="KW-1133">Transmembrane helix</keyword>
<evidence type="ECO:0000256" key="3">
    <source>
        <dbReference type="SAM" id="Phobius"/>
    </source>
</evidence>
<feature type="domain" description="Methyl-accepting transducer" evidence="4">
    <location>
        <begin position="210"/>
        <end position="460"/>
    </location>
</feature>
<dbReference type="GO" id="GO:0016020">
    <property type="term" value="C:membrane"/>
    <property type="evidence" value="ECO:0007669"/>
    <property type="project" value="InterPro"/>
</dbReference>
<feature type="transmembrane region" description="Helical" evidence="3">
    <location>
        <begin position="68"/>
        <end position="87"/>
    </location>
</feature>
<evidence type="ECO:0000256" key="2">
    <source>
        <dbReference type="PROSITE-ProRule" id="PRU00284"/>
    </source>
</evidence>
<keyword evidence="3" id="KW-0812">Transmembrane</keyword>
<dbReference type="SUPFAM" id="SSF58104">
    <property type="entry name" value="Methyl-accepting chemotaxis protein (MCP) signaling domain"/>
    <property type="match status" value="1"/>
</dbReference>
<dbReference type="InterPro" id="IPR004089">
    <property type="entry name" value="MCPsignal_dom"/>
</dbReference>
<dbReference type="GO" id="GO:0007165">
    <property type="term" value="P:signal transduction"/>
    <property type="evidence" value="ECO:0007669"/>
    <property type="project" value="UniProtKB-KW"/>
</dbReference>
<dbReference type="PANTHER" id="PTHR32089">
    <property type="entry name" value="METHYL-ACCEPTING CHEMOTAXIS PROTEIN MCPB"/>
    <property type="match status" value="1"/>
</dbReference>
<dbReference type="Gene3D" id="1.10.287.950">
    <property type="entry name" value="Methyl-accepting chemotaxis protein"/>
    <property type="match status" value="1"/>
</dbReference>
<dbReference type="Pfam" id="PF00015">
    <property type="entry name" value="MCPsignal"/>
    <property type="match status" value="1"/>
</dbReference>
<accession>A0A7X3FKE8</accession>
<organism evidence="5 6">
    <name type="scientific">Paenibacillus lutrae</name>
    <dbReference type="NCBI Taxonomy" id="2078573"/>
    <lineage>
        <taxon>Bacteria</taxon>
        <taxon>Bacillati</taxon>
        <taxon>Bacillota</taxon>
        <taxon>Bacilli</taxon>
        <taxon>Bacillales</taxon>
        <taxon>Paenibacillaceae</taxon>
        <taxon>Paenibacillus</taxon>
    </lineage>
</organism>
<evidence type="ECO:0000256" key="1">
    <source>
        <dbReference type="ARBA" id="ARBA00023224"/>
    </source>
</evidence>
<sequence>MDLISRISEKNTITRNALVLKALSISLALSILLLMVVDIPLLSALSTTGLSLLTVGLVFYLHRTGKHIYKIGYIAVIGNALTTFFILMQMPNETNVFSIYFLLVIALVYMQMPVLLTGMGLGLILMVVHLFVSETGAAVNPTIKGTYFFYFILISVLCLAITRSARYLVADIVSAQTEAEKMLAEQERQEKLLNEQVTIISGNISMLAQKSGENNLSFDEMSLAFQEIAEGANNQMESTLSITDSIQHSNGMLDEMFGNMEGLLRNMEASGESAEEGGKRMDELASVIEQFKEIIMEMSKDIHALTARIGEASEFNVSIREIAQQTNLLSLNASIEAARAGDEGRGFAVVASEIRKLAEMSDYAAEQISLKLAEVNGQAVQTSQNMNNVALQMDRSSEMTAATRKAFEELRASIRELGERTRSTNGMIETIRESAGSIEESTNNFASITEESTAALQELSATVHSLLNQNAQMVVLIQENDTSIKKLLRTQN</sequence>
<feature type="transmembrane region" description="Helical" evidence="3">
    <location>
        <begin position="99"/>
        <end position="132"/>
    </location>
</feature>
<feature type="transmembrane region" description="Helical" evidence="3">
    <location>
        <begin position="43"/>
        <end position="61"/>
    </location>
</feature>
<dbReference type="Proteomes" id="UP000490800">
    <property type="component" value="Unassembled WGS sequence"/>
</dbReference>
<evidence type="ECO:0000259" key="4">
    <source>
        <dbReference type="PROSITE" id="PS50111"/>
    </source>
</evidence>
<feature type="transmembrane region" description="Helical" evidence="3">
    <location>
        <begin position="18"/>
        <end position="37"/>
    </location>
</feature>
<keyword evidence="6" id="KW-1185">Reference proteome</keyword>
<dbReference type="OrthoDB" id="242546at2"/>
<reference evidence="5 6" key="1">
    <citation type="journal article" date="2019" name="Microorganisms">
        <title>Paenibacillus lutrae sp. nov., A Chitinolytic Species Isolated from A River Otter in Castril Natural Park, Granada, Spain.</title>
        <authorList>
            <person name="Rodriguez M."/>
            <person name="Reina J.C."/>
            <person name="Bejar V."/>
            <person name="Llamas I."/>
        </authorList>
    </citation>
    <scope>NUCLEOTIDE SEQUENCE [LARGE SCALE GENOMIC DNA]</scope>
    <source>
        <strain evidence="5 6">N10</strain>
    </source>
</reference>
<evidence type="ECO:0000313" key="6">
    <source>
        <dbReference type="Proteomes" id="UP000490800"/>
    </source>
</evidence>
<evidence type="ECO:0000313" key="5">
    <source>
        <dbReference type="EMBL" id="MVP01381.1"/>
    </source>
</evidence>
<comment type="caution">
    <text evidence="5">The sequence shown here is derived from an EMBL/GenBank/DDBJ whole genome shotgun (WGS) entry which is preliminary data.</text>
</comment>
<dbReference type="PROSITE" id="PS50111">
    <property type="entry name" value="CHEMOTAXIS_TRANSDUC_2"/>
    <property type="match status" value="1"/>
</dbReference>
<dbReference type="SMART" id="SM00283">
    <property type="entry name" value="MA"/>
    <property type="match status" value="1"/>
</dbReference>
<feature type="transmembrane region" description="Helical" evidence="3">
    <location>
        <begin position="144"/>
        <end position="162"/>
    </location>
</feature>
<protein>
    <recommendedName>
        <fullName evidence="4">Methyl-accepting transducer domain-containing protein</fullName>
    </recommendedName>
</protein>
<keyword evidence="3" id="KW-0472">Membrane</keyword>
<gene>
    <name evidence="5" type="ORF">EDM21_17945</name>
</gene>
<keyword evidence="1 2" id="KW-0807">Transducer</keyword>
<dbReference type="AlphaFoldDB" id="A0A7X3FKE8"/>
<proteinExistence type="predicted"/>
<name>A0A7X3FKE8_9BACL</name>
<dbReference type="EMBL" id="RHLK01000012">
    <property type="protein sequence ID" value="MVP01381.1"/>
    <property type="molecule type" value="Genomic_DNA"/>
</dbReference>
<dbReference type="PANTHER" id="PTHR32089:SF114">
    <property type="entry name" value="METHYL-ACCEPTING CHEMOTAXIS PROTEIN MCPB"/>
    <property type="match status" value="1"/>
</dbReference>